<dbReference type="EMBL" id="ML738317">
    <property type="protein sequence ID" value="KAE8314653.1"/>
    <property type="molecule type" value="Genomic_DNA"/>
</dbReference>
<gene>
    <name evidence="1" type="ORF">BDV41DRAFT_533430</name>
</gene>
<reference evidence="2" key="1">
    <citation type="submission" date="2019-04" db="EMBL/GenBank/DDBJ databases">
        <title>Friends and foes A comparative genomics studyof 23 Aspergillus species from section Flavi.</title>
        <authorList>
            <consortium name="DOE Joint Genome Institute"/>
            <person name="Kjaerbolling I."/>
            <person name="Vesth T."/>
            <person name="Frisvad J.C."/>
            <person name="Nybo J.L."/>
            <person name="Theobald S."/>
            <person name="Kildgaard S."/>
            <person name="Isbrandt T."/>
            <person name="Kuo A."/>
            <person name="Sato A."/>
            <person name="Lyhne E.K."/>
            <person name="Kogle M.E."/>
            <person name="Wiebenga A."/>
            <person name="Kun R.S."/>
            <person name="Lubbers R.J."/>
            <person name="Makela M.R."/>
            <person name="Barry K."/>
            <person name="Chovatia M."/>
            <person name="Clum A."/>
            <person name="Daum C."/>
            <person name="Haridas S."/>
            <person name="He G."/>
            <person name="LaButti K."/>
            <person name="Lipzen A."/>
            <person name="Mondo S."/>
            <person name="Riley R."/>
            <person name="Salamov A."/>
            <person name="Simmons B.A."/>
            <person name="Magnuson J.K."/>
            <person name="Henrissat B."/>
            <person name="Mortensen U.H."/>
            <person name="Larsen T.O."/>
            <person name="Devries R.P."/>
            <person name="Grigoriev I.V."/>
            <person name="Machida M."/>
            <person name="Baker S.E."/>
            <person name="Andersen M.R."/>
        </authorList>
    </citation>
    <scope>NUCLEOTIDE SEQUENCE [LARGE SCALE GENOMIC DNA]</scope>
    <source>
        <strain evidence="2">CBS 130015</strain>
    </source>
</reference>
<name>A0A5N6W1K6_9EURO</name>
<evidence type="ECO:0000313" key="2">
    <source>
        <dbReference type="Proteomes" id="UP000325433"/>
    </source>
</evidence>
<keyword evidence="2" id="KW-1185">Reference proteome</keyword>
<proteinExistence type="predicted"/>
<evidence type="ECO:0000313" key="1">
    <source>
        <dbReference type="EMBL" id="KAE8314653.1"/>
    </source>
</evidence>
<organism evidence="1 2">
    <name type="scientific">Aspergillus transmontanensis</name>
    <dbReference type="NCBI Taxonomy" id="1034304"/>
    <lineage>
        <taxon>Eukaryota</taxon>
        <taxon>Fungi</taxon>
        <taxon>Dikarya</taxon>
        <taxon>Ascomycota</taxon>
        <taxon>Pezizomycotina</taxon>
        <taxon>Eurotiomycetes</taxon>
        <taxon>Eurotiomycetidae</taxon>
        <taxon>Eurotiales</taxon>
        <taxon>Aspergillaceae</taxon>
        <taxon>Aspergillus</taxon>
        <taxon>Aspergillus subgen. Circumdati</taxon>
    </lineage>
</organism>
<accession>A0A5N6W1K6</accession>
<protein>
    <submittedName>
        <fullName evidence="1">Uncharacterized protein</fullName>
    </submittedName>
</protein>
<sequence length="115" mass="12875">MRPLYRHLGFRNRSLPCVSYYFVISLQPGSIRPLLCRCGFRKVARKFAGRLTADVKSQQRSSQLSGEALTPRKLMYCSALTVSLEIHSGSSGGLTEEISAGRKRSRIDNDVYYAA</sequence>
<dbReference type="Proteomes" id="UP000325433">
    <property type="component" value="Unassembled WGS sequence"/>
</dbReference>
<dbReference type="AlphaFoldDB" id="A0A5N6W1K6"/>